<dbReference type="Proteomes" id="UP001260188">
    <property type="component" value="Unassembled WGS sequence"/>
</dbReference>
<dbReference type="PANTHER" id="PTHR42718">
    <property type="entry name" value="MAJOR FACILITATOR SUPERFAMILY MULTIDRUG TRANSPORTER MFSC"/>
    <property type="match status" value="1"/>
</dbReference>
<evidence type="ECO:0000313" key="9">
    <source>
        <dbReference type="Proteomes" id="UP001260188"/>
    </source>
</evidence>
<feature type="transmembrane region" description="Helical" evidence="6">
    <location>
        <begin position="116"/>
        <end position="137"/>
    </location>
</feature>
<feature type="transmembrane region" description="Helical" evidence="6">
    <location>
        <begin position="60"/>
        <end position="79"/>
    </location>
</feature>
<dbReference type="Pfam" id="PF07690">
    <property type="entry name" value="MFS_1"/>
    <property type="match status" value="1"/>
</dbReference>
<keyword evidence="5 6" id="KW-0472">Membrane</keyword>
<feature type="transmembrane region" description="Helical" evidence="6">
    <location>
        <begin position="91"/>
        <end position="110"/>
    </location>
</feature>
<feature type="transmembrane region" description="Helical" evidence="6">
    <location>
        <begin position="374"/>
        <end position="392"/>
    </location>
</feature>
<gene>
    <name evidence="8" type="ORF">QE367_002078</name>
</gene>
<feature type="transmembrane region" description="Helical" evidence="6">
    <location>
        <begin position="350"/>
        <end position="368"/>
    </location>
</feature>
<dbReference type="PANTHER" id="PTHR42718:SF9">
    <property type="entry name" value="MAJOR FACILITATOR SUPERFAMILY MULTIDRUG TRANSPORTER MFSC"/>
    <property type="match status" value="1"/>
</dbReference>
<proteinExistence type="predicted"/>
<evidence type="ECO:0000256" key="5">
    <source>
        <dbReference type="ARBA" id="ARBA00023136"/>
    </source>
</evidence>
<evidence type="ECO:0000259" key="7">
    <source>
        <dbReference type="PROSITE" id="PS50850"/>
    </source>
</evidence>
<protein>
    <submittedName>
        <fullName evidence="8">MFS family permease</fullName>
    </submittedName>
</protein>
<dbReference type="SUPFAM" id="SSF103473">
    <property type="entry name" value="MFS general substrate transporter"/>
    <property type="match status" value="1"/>
</dbReference>
<evidence type="ECO:0000256" key="3">
    <source>
        <dbReference type="ARBA" id="ARBA00022692"/>
    </source>
</evidence>
<dbReference type="RefSeq" id="WP_309666600.1">
    <property type="nucleotide sequence ID" value="NZ_JAVIZA010000001.1"/>
</dbReference>
<accession>A0ABU1I1W5</accession>
<feature type="transmembrane region" description="Helical" evidence="6">
    <location>
        <begin position="247"/>
        <end position="264"/>
    </location>
</feature>
<comment type="subcellular location">
    <subcellularLocation>
        <location evidence="1">Cell membrane</location>
        <topology evidence="1">Multi-pass membrane protein</topology>
    </subcellularLocation>
</comment>
<sequence length="477" mass="48694">MTPERAAAGGPDGSRSLPLRLPWSLGSGTILLGLNSSIIAVALVPMVASFGGEVAVATSATAWIISALYIAAAVGSPTAGRLADLYGPRRVYLVGLALILVASVAGPFITDSAWMIVDRVVLGLGAAAQFPAAMAIIRRQADLARAAPTGAIGIIALCGQTTAALGPTVGGLVVVAWGWPGIFWVNIPMVILCATLVLAFVPADARGPRASAAQTWRVLDPAGMVLMIGALVALMVALLSIDSAPTVAVVSAAVTVPLASGFVWRELRAERPFVDVRLLGRYPQFGLTCLRAIATFISFYVIFYGLPQWMQATRDLGPAVTGLLMLPVFGVGALSTVVATRLGRAWHPRALLAVGTSAMVLAGTLLALTGAADMPLWVLAIVCALLGVPNGFNNLGNQLLLHHAVPAGAAGASTGIYRTAQYVGAALAAVVVAHLLDAGAVAGGIRDVGLTIAGLGLALLLATVVAVIRLRRKEAGA</sequence>
<feature type="transmembrane region" description="Helical" evidence="6">
    <location>
        <begin position="222"/>
        <end position="241"/>
    </location>
</feature>
<evidence type="ECO:0000256" key="4">
    <source>
        <dbReference type="ARBA" id="ARBA00022989"/>
    </source>
</evidence>
<feature type="transmembrane region" description="Helical" evidence="6">
    <location>
        <begin position="318"/>
        <end position="338"/>
    </location>
</feature>
<feature type="transmembrane region" description="Helical" evidence="6">
    <location>
        <begin position="183"/>
        <end position="201"/>
    </location>
</feature>
<keyword evidence="9" id="KW-1185">Reference proteome</keyword>
<feature type="transmembrane region" description="Helical" evidence="6">
    <location>
        <begin position="149"/>
        <end position="177"/>
    </location>
</feature>
<feature type="transmembrane region" description="Helical" evidence="6">
    <location>
        <begin position="21"/>
        <end position="48"/>
    </location>
</feature>
<dbReference type="InterPro" id="IPR011701">
    <property type="entry name" value="MFS"/>
</dbReference>
<feature type="transmembrane region" description="Helical" evidence="6">
    <location>
        <begin position="448"/>
        <end position="468"/>
    </location>
</feature>
<comment type="caution">
    <text evidence="8">The sequence shown here is derived from an EMBL/GenBank/DDBJ whole genome shotgun (WGS) entry which is preliminary data.</text>
</comment>
<dbReference type="Gene3D" id="1.20.1250.20">
    <property type="entry name" value="MFS general substrate transporter like domains"/>
    <property type="match status" value="1"/>
</dbReference>
<dbReference type="InterPro" id="IPR036259">
    <property type="entry name" value="MFS_trans_sf"/>
</dbReference>
<name>A0ABU1I1W5_9MICO</name>
<dbReference type="EMBL" id="JAVIZA010000001">
    <property type="protein sequence ID" value="MDR6167874.1"/>
    <property type="molecule type" value="Genomic_DNA"/>
</dbReference>
<evidence type="ECO:0000256" key="2">
    <source>
        <dbReference type="ARBA" id="ARBA00022448"/>
    </source>
</evidence>
<dbReference type="PROSITE" id="PS50850">
    <property type="entry name" value="MFS"/>
    <property type="match status" value="1"/>
</dbReference>
<feature type="domain" description="Major facilitator superfamily (MFS) profile" evidence="7">
    <location>
        <begin position="21"/>
        <end position="474"/>
    </location>
</feature>
<dbReference type="Gene3D" id="1.20.1720.10">
    <property type="entry name" value="Multidrug resistance protein D"/>
    <property type="match status" value="1"/>
</dbReference>
<feature type="transmembrane region" description="Helical" evidence="6">
    <location>
        <begin position="422"/>
        <end position="442"/>
    </location>
</feature>
<reference evidence="8 9" key="1">
    <citation type="submission" date="2023-08" db="EMBL/GenBank/DDBJ databases">
        <title>Functional and genomic diversity of the sorghum phyllosphere microbiome.</title>
        <authorList>
            <person name="Shade A."/>
        </authorList>
    </citation>
    <scope>NUCLEOTIDE SEQUENCE [LARGE SCALE GENOMIC DNA]</scope>
    <source>
        <strain evidence="8 9">SORGH_AS_0919</strain>
    </source>
</reference>
<evidence type="ECO:0000313" key="8">
    <source>
        <dbReference type="EMBL" id="MDR6167874.1"/>
    </source>
</evidence>
<keyword evidence="3 6" id="KW-0812">Transmembrane</keyword>
<keyword evidence="2" id="KW-0813">Transport</keyword>
<feature type="transmembrane region" description="Helical" evidence="6">
    <location>
        <begin position="285"/>
        <end position="306"/>
    </location>
</feature>
<keyword evidence="4 6" id="KW-1133">Transmembrane helix</keyword>
<dbReference type="InterPro" id="IPR020846">
    <property type="entry name" value="MFS_dom"/>
</dbReference>
<evidence type="ECO:0000256" key="6">
    <source>
        <dbReference type="SAM" id="Phobius"/>
    </source>
</evidence>
<evidence type="ECO:0000256" key="1">
    <source>
        <dbReference type="ARBA" id="ARBA00004651"/>
    </source>
</evidence>
<organism evidence="8 9">
    <name type="scientific">Microbacterium paludicola</name>
    <dbReference type="NCBI Taxonomy" id="300019"/>
    <lineage>
        <taxon>Bacteria</taxon>
        <taxon>Bacillati</taxon>
        <taxon>Actinomycetota</taxon>
        <taxon>Actinomycetes</taxon>
        <taxon>Micrococcales</taxon>
        <taxon>Microbacteriaceae</taxon>
        <taxon>Microbacterium</taxon>
    </lineage>
</organism>